<dbReference type="InterPro" id="IPR019931">
    <property type="entry name" value="LPXTG_anchor"/>
</dbReference>
<keyword evidence="6" id="KW-1133">Transmembrane helix</keyword>
<dbReference type="EMBL" id="JAVREY010000020">
    <property type="protein sequence ID" value="MDT0465038.1"/>
    <property type="molecule type" value="Genomic_DNA"/>
</dbReference>
<reference evidence="9" key="1">
    <citation type="submission" date="2023-07" db="EMBL/GenBank/DDBJ databases">
        <title>30 novel species of actinomycetes from the DSMZ collection.</title>
        <authorList>
            <person name="Nouioui I."/>
        </authorList>
    </citation>
    <scope>NUCLEOTIDE SEQUENCE [LARGE SCALE GENOMIC DNA]</scope>
    <source>
        <strain evidence="9">DSM 41699</strain>
    </source>
</reference>
<evidence type="ECO:0000256" key="6">
    <source>
        <dbReference type="SAM" id="Phobius"/>
    </source>
</evidence>
<keyword evidence="6" id="KW-0812">Transmembrane</keyword>
<protein>
    <recommendedName>
        <fullName evidence="7">Gram-positive cocci surface proteins LPxTG domain-containing protein</fullName>
    </recommendedName>
</protein>
<accession>A0ABU2TVP1</accession>
<evidence type="ECO:0000256" key="2">
    <source>
        <dbReference type="ARBA" id="ARBA00022525"/>
    </source>
</evidence>
<feature type="region of interest" description="Disordered" evidence="5">
    <location>
        <begin position="107"/>
        <end position="154"/>
    </location>
</feature>
<evidence type="ECO:0000259" key="7">
    <source>
        <dbReference type="PROSITE" id="PS50847"/>
    </source>
</evidence>
<keyword evidence="3" id="KW-0732">Signal</keyword>
<keyword evidence="2" id="KW-0964">Secreted</keyword>
<proteinExistence type="predicted"/>
<evidence type="ECO:0000256" key="4">
    <source>
        <dbReference type="ARBA" id="ARBA00023088"/>
    </source>
</evidence>
<evidence type="ECO:0000256" key="1">
    <source>
        <dbReference type="ARBA" id="ARBA00022512"/>
    </source>
</evidence>
<keyword evidence="6" id="KW-0472">Membrane</keyword>
<evidence type="ECO:0000313" key="9">
    <source>
        <dbReference type="Proteomes" id="UP001183809"/>
    </source>
</evidence>
<organism evidence="8 9">
    <name type="scientific">Streptomyces gibsoniae</name>
    <dbReference type="NCBI Taxonomy" id="3075529"/>
    <lineage>
        <taxon>Bacteria</taxon>
        <taxon>Bacillati</taxon>
        <taxon>Actinomycetota</taxon>
        <taxon>Actinomycetes</taxon>
        <taxon>Kitasatosporales</taxon>
        <taxon>Streptomycetaceae</taxon>
        <taxon>Streptomyces</taxon>
    </lineage>
</organism>
<evidence type="ECO:0000256" key="5">
    <source>
        <dbReference type="SAM" id="MobiDB-lite"/>
    </source>
</evidence>
<feature type="domain" description="Gram-positive cocci surface proteins LPxTG" evidence="7">
    <location>
        <begin position="154"/>
        <end position="189"/>
    </location>
</feature>
<evidence type="ECO:0000256" key="3">
    <source>
        <dbReference type="ARBA" id="ARBA00022729"/>
    </source>
</evidence>
<keyword evidence="9" id="KW-1185">Reference proteome</keyword>
<comment type="caution">
    <text evidence="8">The sequence shown here is derived from an EMBL/GenBank/DDBJ whole genome shotgun (WGS) entry which is preliminary data.</text>
</comment>
<dbReference type="PROSITE" id="PS50847">
    <property type="entry name" value="GRAM_POS_ANCHORING"/>
    <property type="match status" value="1"/>
</dbReference>
<name>A0ABU2TVP1_9ACTN</name>
<evidence type="ECO:0000313" key="8">
    <source>
        <dbReference type="EMBL" id="MDT0465038.1"/>
    </source>
</evidence>
<keyword evidence="1" id="KW-0134">Cell wall</keyword>
<sequence length="189" mass="19834">MLVAAPLMGAQTAHAQYPPPGPTVTLDRTTVRVGETLTHHGTGFVPLHFVTVQLESHPIVLGHIMIRGDGTEDGTVTIPRRVHPGWHTLRLVERRDHRSASIRIRVLPALGRPGGPGRPGDGDDRPGGGHSHSHYDSFTGRHSASGLSEHRPGLAATGSEKALAVGGVAAALIAAGGGTMLAVRRRRSS</sequence>
<keyword evidence="4" id="KW-0572">Peptidoglycan-anchor</keyword>
<dbReference type="Proteomes" id="UP001183809">
    <property type="component" value="Unassembled WGS sequence"/>
</dbReference>
<feature type="transmembrane region" description="Helical" evidence="6">
    <location>
        <begin position="162"/>
        <end position="183"/>
    </location>
</feature>
<gene>
    <name evidence="8" type="ORF">RM764_18830</name>
</gene>